<dbReference type="AlphaFoldDB" id="A0A1I3ZFN2"/>
<evidence type="ECO:0000259" key="1">
    <source>
        <dbReference type="Pfam" id="PF03358"/>
    </source>
</evidence>
<feature type="domain" description="NADPH-dependent FMN reductase-like" evidence="1">
    <location>
        <begin position="4"/>
        <end position="143"/>
    </location>
</feature>
<dbReference type="GO" id="GO:0016491">
    <property type="term" value="F:oxidoreductase activity"/>
    <property type="evidence" value="ECO:0007669"/>
    <property type="project" value="InterPro"/>
</dbReference>
<dbReference type="RefSeq" id="WP_149760485.1">
    <property type="nucleotide sequence ID" value="NZ_BSPE01000031.1"/>
</dbReference>
<dbReference type="InterPro" id="IPR050712">
    <property type="entry name" value="NAD(P)H-dep_reductase"/>
</dbReference>
<dbReference type="GO" id="GO:0010181">
    <property type="term" value="F:FMN binding"/>
    <property type="evidence" value="ECO:0007669"/>
    <property type="project" value="TreeGrafter"/>
</dbReference>
<name>A0A1I3ZFN2_9HYPH</name>
<sequence length="201" mass="21997">MAKPKIGIIIGSTRAGRFADQPAEWIRDIARARGDIEVEVLDLRDYPMPFFDEAGGLAYTPTTNEVAQKWQKKIAGLDGYVVLAAEYNRGPTGVLKNALDYAYNEWNNKAVAFLGYGGVGGARAVEQLRLHAVELQMAPIRSGVHILWPDMLAAKSEGKKLSEFAHLNKAASDMLDQLVWWTRALNTARAADAQAADIKAA</sequence>
<accession>A0A1I3ZFN2</accession>
<dbReference type="OrthoDB" id="9812295at2"/>
<dbReference type="Proteomes" id="UP000323300">
    <property type="component" value="Unassembled WGS sequence"/>
</dbReference>
<dbReference type="PANTHER" id="PTHR30543:SF21">
    <property type="entry name" value="NAD(P)H-DEPENDENT FMN REDUCTASE LOT6"/>
    <property type="match status" value="1"/>
</dbReference>
<dbReference type="SUPFAM" id="SSF52218">
    <property type="entry name" value="Flavoproteins"/>
    <property type="match status" value="1"/>
</dbReference>
<dbReference type="Pfam" id="PF03358">
    <property type="entry name" value="FMN_red"/>
    <property type="match status" value="1"/>
</dbReference>
<evidence type="ECO:0000313" key="3">
    <source>
        <dbReference type="Proteomes" id="UP000323300"/>
    </source>
</evidence>
<protein>
    <submittedName>
        <fullName evidence="2">NAD(P)H-dependent FMN reductase</fullName>
    </submittedName>
</protein>
<gene>
    <name evidence="2" type="ORF">SAMN04488498_106126</name>
</gene>
<dbReference type="PANTHER" id="PTHR30543">
    <property type="entry name" value="CHROMATE REDUCTASE"/>
    <property type="match status" value="1"/>
</dbReference>
<proteinExistence type="predicted"/>
<organism evidence="2 3">
    <name type="scientific">Neomesorhizobium albiziae</name>
    <dbReference type="NCBI Taxonomy" id="335020"/>
    <lineage>
        <taxon>Bacteria</taxon>
        <taxon>Pseudomonadati</taxon>
        <taxon>Pseudomonadota</taxon>
        <taxon>Alphaproteobacteria</taxon>
        <taxon>Hyphomicrobiales</taxon>
        <taxon>Phyllobacteriaceae</taxon>
        <taxon>Neomesorhizobium</taxon>
    </lineage>
</organism>
<dbReference type="EMBL" id="FOSL01000006">
    <property type="protein sequence ID" value="SFK42710.1"/>
    <property type="molecule type" value="Genomic_DNA"/>
</dbReference>
<dbReference type="GO" id="GO:0005829">
    <property type="term" value="C:cytosol"/>
    <property type="evidence" value="ECO:0007669"/>
    <property type="project" value="TreeGrafter"/>
</dbReference>
<dbReference type="Gene3D" id="3.40.50.360">
    <property type="match status" value="1"/>
</dbReference>
<evidence type="ECO:0000313" key="2">
    <source>
        <dbReference type="EMBL" id="SFK42710.1"/>
    </source>
</evidence>
<keyword evidence="3" id="KW-1185">Reference proteome</keyword>
<reference evidence="2 3" key="1">
    <citation type="submission" date="2016-10" db="EMBL/GenBank/DDBJ databases">
        <authorList>
            <person name="Varghese N."/>
            <person name="Submissions S."/>
        </authorList>
    </citation>
    <scope>NUCLEOTIDE SEQUENCE [LARGE SCALE GENOMIC DNA]</scope>
    <source>
        <strain evidence="2 3">DSM 21822</strain>
    </source>
</reference>
<dbReference type="InterPro" id="IPR005025">
    <property type="entry name" value="FMN_Rdtase-like_dom"/>
</dbReference>
<dbReference type="InterPro" id="IPR029039">
    <property type="entry name" value="Flavoprotein-like_sf"/>
</dbReference>